<organism evidence="1 2">
    <name type="scientific">Dentiscutata erythropus</name>
    <dbReference type="NCBI Taxonomy" id="1348616"/>
    <lineage>
        <taxon>Eukaryota</taxon>
        <taxon>Fungi</taxon>
        <taxon>Fungi incertae sedis</taxon>
        <taxon>Mucoromycota</taxon>
        <taxon>Glomeromycotina</taxon>
        <taxon>Glomeromycetes</taxon>
        <taxon>Diversisporales</taxon>
        <taxon>Gigasporaceae</taxon>
        <taxon>Dentiscutata</taxon>
    </lineage>
</organism>
<name>A0A9N9P5L7_9GLOM</name>
<sequence>TGHQLRQLFATILLFCQSIKPELLWNNHKIALCEDILYRAHVQLQDLEDASNISATIEHKALTQLKNILLLNGKSLKDFPDMPIPSITSNISNNKEELNHLICEERSYNIRLRN</sequence>
<reference evidence="1" key="1">
    <citation type="submission" date="2021-06" db="EMBL/GenBank/DDBJ databases">
        <authorList>
            <person name="Kallberg Y."/>
            <person name="Tangrot J."/>
            <person name="Rosling A."/>
        </authorList>
    </citation>
    <scope>NUCLEOTIDE SEQUENCE</scope>
    <source>
        <strain evidence="1">MA453B</strain>
    </source>
</reference>
<evidence type="ECO:0000313" key="2">
    <source>
        <dbReference type="Proteomes" id="UP000789405"/>
    </source>
</evidence>
<dbReference type="EMBL" id="CAJVPY010040898">
    <property type="protein sequence ID" value="CAG8806155.1"/>
    <property type="molecule type" value="Genomic_DNA"/>
</dbReference>
<protein>
    <submittedName>
        <fullName evidence="1">2102_t:CDS:1</fullName>
    </submittedName>
</protein>
<gene>
    <name evidence="1" type="ORF">DERYTH_LOCUS24412</name>
</gene>
<proteinExistence type="predicted"/>
<comment type="caution">
    <text evidence="1">The sequence shown here is derived from an EMBL/GenBank/DDBJ whole genome shotgun (WGS) entry which is preliminary data.</text>
</comment>
<keyword evidence="2" id="KW-1185">Reference proteome</keyword>
<feature type="non-terminal residue" evidence="1">
    <location>
        <position position="1"/>
    </location>
</feature>
<evidence type="ECO:0000313" key="1">
    <source>
        <dbReference type="EMBL" id="CAG8806155.1"/>
    </source>
</evidence>
<dbReference type="OrthoDB" id="2476919at2759"/>
<dbReference type="AlphaFoldDB" id="A0A9N9P5L7"/>
<dbReference type="Proteomes" id="UP000789405">
    <property type="component" value="Unassembled WGS sequence"/>
</dbReference>
<accession>A0A9N9P5L7</accession>